<organism evidence="1">
    <name type="scientific">Anguilla anguilla</name>
    <name type="common">European freshwater eel</name>
    <name type="synonym">Muraena anguilla</name>
    <dbReference type="NCBI Taxonomy" id="7936"/>
    <lineage>
        <taxon>Eukaryota</taxon>
        <taxon>Metazoa</taxon>
        <taxon>Chordata</taxon>
        <taxon>Craniata</taxon>
        <taxon>Vertebrata</taxon>
        <taxon>Euteleostomi</taxon>
        <taxon>Actinopterygii</taxon>
        <taxon>Neopterygii</taxon>
        <taxon>Teleostei</taxon>
        <taxon>Anguilliformes</taxon>
        <taxon>Anguillidae</taxon>
        <taxon>Anguilla</taxon>
    </lineage>
</organism>
<dbReference type="EMBL" id="GBXM01063168">
    <property type="protein sequence ID" value="JAH45409.1"/>
    <property type="molecule type" value="Transcribed_RNA"/>
</dbReference>
<reference evidence="1" key="1">
    <citation type="submission" date="2014-11" db="EMBL/GenBank/DDBJ databases">
        <authorList>
            <person name="Amaro Gonzalez C."/>
        </authorList>
    </citation>
    <scope>NUCLEOTIDE SEQUENCE</scope>
</reference>
<name>A0A0E9SVM7_ANGAN</name>
<reference evidence="1" key="2">
    <citation type="journal article" date="2015" name="Fish Shellfish Immunol.">
        <title>Early steps in the European eel (Anguilla anguilla)-Vibrio vulnificus interaction in the gills: Role of the RtxA13 toxin.</title>
        <authorList>
            <person name="Callol A."/>
            <person name="Pajuelo D."/>
            <person name="Ebbesson L."/>
            <person name="Teles M."/>
            <person name="MacKenzie S."/>
            <person name="Amaro C."/>
        </authorList>
    </citation>
    <scope>NUCLEOTIDE SEQUENCE</scope>
</reference>
<evidence type="ECO:0000313" key="1">
    <source>
        <dbReference type="EMBL" id="JAH45409.1"/>
    </source>
</evidence>
<protein>
    <submittedName>
        <fullName evidence="1">Uncharacterized protein</fullName>
    </submittedName>
</protein>
<sequence>MYCKLHQLIGFTVSGGHLSFSVRSVLPIIRCLSNDLCSYIGCSICFCSPLCGFFWHLF</sequence>
<proteinExistence type="predicted"/>
<dbReference type="AlphaFoldDB" id="A0A0E9SVM7"/>
<accession>A0A0E9SVM7</accession>